<evidence type="ECO:0000313" key="2">
    <source>
        <dbReference type="Proteomes" id="UP000006138"/>
    </source>
</evidence>
<dbReference type="KEGG" id="amn:RAM_36510"/>
<dbReference type="EMBL" id="CP002896">
    <property type="protein sequence ID" value="AEK45775.1"/>
    <property type="molecule type" value="Genomic_DNA"/>
</dbReference>
<dbReference type="AlphaFoldDB" id="A0A9R0P3X4"/>
<name>A0A9R0P3X4_AMYMS</name>
<protein>
    <submittedName>
        <fullName evidence="1">Uncharacterized protein</fullName>
    </submittedName>
</protein>
<keyword evidence="2" id="KW-1185">Reference proteome</keyword>
<reference evidence="1 2" key="1">
    <citation type="journal article" date="2011" name="J. Bacteriol.">
        <title>Whole genome sequence of the rifamycin B-producing strain Amycolatopsis mediterranei S699.</title>
        <authorList>
            <person name="Verma M."/>
            <person name="Kaur J."/>
            <person name="Kumar M."/>
            <person name="Kumari K."/>
            <person name="Saxena A."/>
            <person name="Anand S."/>
            <person name="Nigam A."/>
            <person name="Ravi V."/>
            <person name="Raghuvanshi S."/>
            <person name="Khurana P."/>
            <person name="Tyagi A.K."/>
            <person name="Khurana J.P."/>
            <person name="Lal R."/>
        </authorList>
    </citation>
    <scope>NUCLEOTIDE SEQUENCE [LARGE SCALE GENOMIC DNA]</scope>
    <source>
        <strain evidence="1 2">S699</strain>
    </source>
</reference>
<evidence type="ECO:0000313" key="1">
    <source>
        <dbReference type="EMBL" id="AEK45775.1"/>
    </source>
</evidence>
<sequence length="96" mass="10911">MSAVIYVDPQAVHPVINGEWHRLAGVLRPGQEFTTLCGISDIATFLPLSERRTREVPRQCDSCDVTYRRDHGIPLQQDRLRGADLRGRRQQAMKAL</sequence>
<proteinExistence type="predicted"/>
<dbReference type="Proteomes" id="UP000006138">
    <property type="component" value="Chromosome"/>
</dbReference>
<gene>
    <name evidence="1" type="ordered locus">RAM_36510</name>
</gene>
<dbReference type="RefSeq" id="WP_014467565.1">
    <property type="nucleotide sequence ID" value="NC_017186.1"/>
</dbReference>
<organism evidence="1 2">
    <name type="scientific">Amycolatopsis mediterranei (strain S699)</name>
    <name type="common">Nocardia mediterranei</name>
    <dbReference type="NCBI Taxonomy" id="713604"/>
    <lineage>
        <taxon>Bacteria</taxon>
        <taxon>Bacillati</taxon>
        <taxon>Actinomycetota</taxon>
        <taxon>Actinomycetes</taxon>
        <taxon>Pseudonocardiales</taxon>
        <taxon>Pseudonocardiaceae</taxon>
        <taxon>Amycolatopsis</taxon>
    </lineage>
</organism>
<dbReference type="GeneID" id="92874762"/>
<accession>A0A9R0P3X4</accession>